<sequence length="112" mass="12884">MKQKIAILNFAVMLAVILAVSYQSLHILRHHSNPTIENLDTSSNKKQLHIQITEKEQCHVCDFKFASFLSPKIFTYSFYFPFKESPYSFSVKEALSFFSGSLFSLRGPPNFI</sequence>
<accession>A0A6I4IJR7</accession>
<protein>
    <submittedName>
        <fullName evidence="2">Uncharacterized protein</fullName>
    </submittedName>
</protein>
<dbReference type="Proteomes" id="UP000431264">
    <property type="component" value="Unassembled WGS sequence"/>
</dbReference>
<gene>
    <name evidence="2" type="ORF">GOQ30_11800</name>
</gene>
<evidence type="ECO:0000256" key="1">
    <source>
        <dbReference type="SAM" id="Phobius"/>
    </source>
</evidence>
<keyword evidence="1" id="KW-0812">Transmembrane</keyword>
<name>A0A6I4IJR7_9FLAO</name>
<keyword evidence="1" id="KW-0472">Membrane</keyword>
<evidence type="ECO:0000313" key="3">
    <source>
        <dbReference type="Proteomes" id="UP000431264"/>
    </source>
</evidence>
<comment type="caution">
    <text evidence="2">The sequence shown here is derived from an EMBL/GenBank/DDBJ whole genome shotgun (WGS) entry which is preliminary data.</text>
</comment>
<keyword evidence="1" id="KW-1133">Transmembrane helix</keyword>
<dbReference type="EMBL" id="WQLW01000008">
    <property type="protein sequence ID" value="MVO09844.1"/>
    <property type="molecule type" value="Genomic_DNA"/>
</dbReference>
<reference evidence="3" key="1">
    <citation type="submission" date="2019-05" db="EMBL/GenBank/DDBJ databases">
        <title>Flavobacterium profundi sp. nov., isolated from a deep-sea seamount.</title>
        <authorList>
            <person name="Zhang D.-C."/>
        </authorList>
    </citation>
    <scope>NUCLEOTIDE SEQUENCE [LARGE SCALE GENOMIC DNA]</scope>
    <source>
        <strain evidence="3">TP390</strain>
    </source>
</reference>
<keyword evidence="3" id="KW-1185">Reference proteome</keyword>
<dbReference type="RefSeq" id="WP_140998217.1">
    <property type="nucleotide sequence ID" value="NZ_VDCZ01000008.1"/>
</dbReference>
<dbReference type="OrthoDB" id="1445232at2"/>
<proteinExistence type="predicted"/>
<feature type="transmembrane region" description="Helical" evidence="1">
    <location>
        <begin position="7"/>
        <end position="25"/>
    </location>
</feature>
<organism evidence="2 3">
    <name type="scientific">Flavobacterium profundi</name>
    <dbReference type="NCBI Taxonomy" id="1774945"/>
    <lineage>
        <taxon>Bacteria</taxon>
        <taxon>Pseudomonadati</taxon>
        <taxon>Bacteroidota</taxon>
        <taxon>Flavobacteriia</taxon>
        <taxon>Flavobacteriales</taxon>
        <taxon>Flavobacteriaceae</taxon>
        <taxon>Flavobacterium</taxon>
    </lineage>
</organism>
<dbReference type="AlphaFoldDB" id="A0A6I4IJR7"/>
<evidence type="ECO:0000313" key="2">
    <source>
        <dbReference type="EMBL" id="MVO09844.1"/>
    </source>
</evidence>